<accession>A0AAW9NLS1</accession>
<dbReference type="Proteomes" id="UP001307168">
    <property type="component" value="Unassembled WGS sequence"/>
</dbReference>
<proteinExistence type="predicted"/>
<dbReference type="EMBL" id="JARNBH010000023">
    <property type="protein sequence ID" value="MEC0275482.1"/>
    <property type="molecule type" value="Genomic_DNA"/>
</dbReference>
<dbReference type="AlphaFoldDB" id="A0AAW9NLS1"/>
<keyword evidence="2" id="KW-1185">Reference proteome</keyword>
<dbReference type="Pfam" id="PF19503">
    <property type="entry name" value="DUF6037"/>
    <property type="match status" value="1"/>
</dbReference>
<name>A0AAW9NLS1_9BACI</name>
<organism evidence="1 2">
    <name type="scientific">Peribacillus castrilensis</name>
    <dbReference type="NCBI Taxonomy" id="2897690"/>
    <lineage>
        <taxon>Bacteria</taxon>
        <taxon>Bacillati</taxon>
        <taxon>Bacillota</taxon>
        <taxon>Bacilli</taxon>
        <taxon>Bacillales</taxon>
        <taxon>Bacillaceae</taxon>
        <taxon>Peribacillus</taxon>
    </lineage>
</organism>
<reference evidence="1 2" key="1">
    <citation type="submission" date="2023-03" db="EMBL/GenBank/DDBJ databases">
        <title>Bacillus Genome Sequencing.</title>
        <authorList>
            <person name="Dunlap C."/>
        </authorList>
    </citation>
    <scope>NUCLEOTIDE SEQUENCE [LARGE SCALE GENOMIC DNA]</scope>
    <source>
        <strain evidence="1 2">B-41290</strain>
    </source>
</reference>
<evidence type="ECO:0000313" key="2">
    <source>
        <dbReference type="Proteomes" id="UP001307168"/>
    </source>
</evidence>
<dbReference type="InterPro" id="IPR046100">
    <property type="entry name" value="DUF6037"/>
</dbReference>
<protein>
    <submittedName>
        <fullName evidence="1">DUF6037 family protein</fullName>
    </submittedName>
</protein>
<dbReference type="RefSeq" id="WP_367407649.1">
    <property type="nucleotide sequence ID" value="NZ_JARNBH010000023.1"/>
</dbReference>
<gene>
    <name evidence="1" type="ORF">P4706_20795</name>
</gene>
<evidence type="ECO:0000313" key="1">
    <source>
        <dbReference type="EMBL" id="MEC0275482.1"/>
    </source>
</evidence>
<comment type="caution">
    <text evidence="1">The sequence shown here is derived from an EMBL/GenBank/DDBJ whole genome shotgun (WGS) entry which is preliminary data.</text>
</comment>
<sequence length="186" mass="21911">MKNLHQSMREQKIKRTKFDFRFNKAEFKCLFFIDENPYWLVLAIKGTDFFIKLNVEVGYVINPILEPKDYYKLKELLGLKSSKEKFSIKGFFETFNGKIPNTVRSSSVVLPYETAPFFEYPEKTDGMYFVGWINHDGIKSNAQSQNLEKTKTLIGKEAYQICKKKNISSRWSDKEKYKFNVPQVPN</sequence>